<feature type="signal peptide" evidence="1">
    <location>
        <begin position="1"/>
        <end position="18"/>
    </location>
</feature>
<dbReference type="InterPro" id="IPR005135">
    <property type="entry name" value="Endo/exonuclease/phosphatase"/>
</dbReference>
<dbReference type="GO" id="GO:0000175">
    <property type="term" value="F:3'-5'-RNA exonuclease activity"/>
    <property type="evidence" value="ECO:0007669"/>
    <property type="project" value="TreeGrafter"/>
</dbReference>
<accession>A0A0L8VEI7</accession>
<dbReference type="GO" id="GO:0004519">
    <property type="term" value="F:endonuclease activity"/>
    <property type="evidence" value="ECO:0007669"/>
    <property type="project" value="UniProtKB-KW"/>
</dbReference>
<gene>
    <name evidence="3" type="ORF">NC99_02900</name>
</gene>
<dbReference type="PANTHER" id="PTHR12121">
    <property type="entry name" value="CARBON CATABOLITE REPRESSOR PROTEIN 4"/>
    <property type="match status" value="1"/>
</dbReference>
<evidence type="ECO:0000313" key="3">
    <source>
        <dbReference type="EMBL" id="KOH46890.1"/>
    </source>
</evidence>
<dbReference type="STRING" id="1409788.NC99_02900"/>
<dbReference type="AlphaFoldDB" id="A0A0L8VEI7"/>
<evidence type="ECO:0000256" key="1">
    <source>
        <dbReference type="SAM" id="SignalP"/>
    </source>
</evidence>
<keyword evidence="3" id="KW-0378">Hydrolase</keyword>
<keyword evidence="1" id="KW-0732">Signal</keyword>
<proteinExistence type="predicted"/>
<sequence length="305" mass="34679">MKRILFLCFVLVAVTCGAQTGEMTVASFNIRYNNPADANQGNGWERRAPVVCDLIRFHNFEVFGAQEVLHDQLLDLLNGLPDYDYVGVGRDDGQTKGEYAPIFFLKEKFEVVESGHFWLSDITDRPNKGWDAALPRICTWARLKNRESGFRFFFFNLHMDHVGVEARKNSAKLVLKKISEMCGDQPVILAGDFNVDQHSANYAVLEESDLLNDAYEVAGVRYALNGTFNNFKPDMKTDSRIDHVFVSPFFTVERYGVLTDTYRTEIEGSEAQQSGNFPKEVSLTRYVARTPSDHFPVKVILSFEE</sequence>
<dbReference type="PATRIC" id="fig|1409788.3.peg.300"/>
<feature type="domain" description="Endonuclease/exonuclease/phosphatase" evidence="2">
    <location>
        <begin position="26"/>
        <end position="294"/>
    </location>
</feature>
<dbReference type="EMBL" id="LGIA01000014">
    <property type="protein sequence ID" value="KOH46890.1"/>
    <property type="molecule type" value="Genomic_DNA"/>
</dbReference>
<dbReference type="InterPro" id="IPR050410">
    <property type="entry name" value="CCR4/nocturin_mRNA_transcr"/>
</dbReference>
<evidence type="ECO:0000259" key="2">
    <source>
        <dbReference type="Pfam" id="PF03372"/>
    </source>
</evidence>
<dbReference type="OrthoDB" id="9793162at2"/>
<comment type="caution">
    <text evidence="3">The sequence shown here is derived from an EMBL/GenBank/DDBJ whole genome shotgun (WGS) entry which is preliminary data.</text>
</comment>
<reference evidence="4" key="1">
    <citation type="submission" date="2015-07" db="EMBL/GenBank/DDBJ databases">
        <title>Genome sequencing of Sunxiuqinia dokdonensis strain SK.</title>
        <authorList>
            <person name="Ahn S."/>
            <person name="Kim B.-C."/>
        </authorList>
    </citation>
    <scope>NUCLEOTIDE SEQUENCE [LARGE SCALE GENOMIC DNA]</scope>
    <source>
        <strain evidence="4">SK</strain>
    </source>
</reference>
<dbReference type="CDD" id="cd09083">
    <property type="entry name" value="EEP-1"/>
    <property type="match status" value="1"/>
</dbReference>
<name>A0A0L8VEI7_9BACT</name>
<dbReference type="Pfam" id="PF03372">
    <property type="entry name" value="Exo_endo_phos"/>
    <property type="match status" value="1"/>
</dbReference>
<dbReference type="RefSeq" id="WP_053179058.1">
    <property type="nucleotide sequence ID" value="NZ_LGIA01000014.1"/>
</dbReference>
<dbReference type="Gene3D" id="3.60.10.10">
    <property type="entry name" value="Endonuclease/exonuclease/phosphatase"/>
    <property type="match status" value="1"/>
</dbReference>
<keyword evidence="4" id="KW-1185">Reference proteome</keyword>
<dbReference type="PANTHER" id="PTHR12121:SF36">
    <property type="entry name" value="ENDONUCLEASE_EXONUCLEASE_PHOSPHATASE DOMAIN-CONTAINING PROTEIN"/>
    <property type="match status" value="1"/>
</dbReference>
<dbReference type="Proteomes" id="UP000036958">
    <property type="component" value="Unassembled WGS sequence"/>
</dbReference>
<dbReference type="InterPro" id="IPR036691">
    <property type="entry name" value="Endo/exonu/phosph_ase_sf"/>
</dbReference>
<protein>
    <submittedName>
        <fullName evidence="3">Endonuclease</fullName>
    </submittedName>
</protein>
<keyword evidence="3" id="KW-0540">Nuclease</keyword>
<organism evidence="3 4">
    <name type="scientific">Sunxiuqinia dokdonensis</name>
    <dbReference type="NCBI Taxonomy" id="1409788"/>
    <lineage>
        <taxon>Bacteria</taxon>
        <taxon>Pseudomonadati</taxon>
        <taxon>Bacteroidota</taxon>
        <taxon>Bacteroidia</taxon>
        <taxon>Marinilabiliales</taxon>
        <taxon>Prolixibacteraceae</taxon>
        <taxon>Sunxiuqinia</taxon>
    </lineage>
</organism>
<feature type="chain" id="PRO_5005591801" evidence="1">
    <location>
        <begin position="19"/>
        <end position="305"/>
    </location>
</feature>
<dbReference type="SUPFAM" id="SSF56219">
    <property type="entry name" value="DNase I-like"/>
    <property type="match status" value="1"/>
</dbReference>
<evidence type="ECO:0000313" key="4">
    <source>
        <dbReference type="Proteomes" id="UP000036958"/>
    </source>
</evidence>
<keyword evidence="3" id="KW-0255">Endonuclease</keyword>